<gene>
    <name evidence="1" type="ORF">ACFFLE_07785</name>
</gene>
<dbReference type="EMBL" id="JBHMAH010000024">
    <property type="protein sequence ID" value="MFB9861006.1"/>
    <property type="molecule type" value="Genomic_DNA"/>
</dbReference>
<proteinExistence type="predicted"/>
<keyword evidence="2" id="KW-1185">Reference proteome</keyword>
<protein>
    <submittedName>
        <fullName evidence="1">Uncharacterized protein</fullName>
    </submittedName>
</protein>
<dbReference type="RefSeq" id="WP_380570574.1">
    <property type="nucleotide sequence ID" value="NZ_JBHMAH010000024.1"/>
</dbReference>
<evidence type="ECO:0000313" key="2">
    <source>
        <dbReference type="Proteomes" id="UP001589740"/>
    </source>
</evidence>
<accession>A0ABV5Z5N7</accession>
<name>A0ABV5Z5N7_9STAP</name>
<evidence type="ECO:0000313" key="1">
    <source>
        <dbReference type="EMBL" id="MFB9861006.1"/>
    </source>
</evidence>
<sequence>MDKDRISKLKSHFVKVNNCSEEDFEEYYKAVLSQKRKTSLETIKERVANYKETAITKEKSILDDTVLYRIEGNIPYKEEAIKQLTGKGLYRFYENEE</sequence>
<dbReference type="Proteomes" id="UP001589740">
    <property type="component" value="Unassembled WGS sequence"/>
</dbReference>
<comment type="caution">
    <text evidence="1">The sequence shown here is derived from an EMBL/GenBank/DDBJ whole genome shotgun (WGS) entry which is preliminary data.</text>
</comment>
<organism evidence="1 2">
    <name type="scientific">Salinicoccus siamensis</name>
    <dbReference type="NCBI Taxonomy" id="381830"/>
    <lineage>
        <taxon>Bacteria</taxon>
        <taxon>Bacillati</taxon>
        <taxon>Bacillota</taxon>
        <taxon>Bacilli</taxon>
        <taxon>Bacillales</taxon>
        <taxon>Staphylococcaceae</taxon>
        <taxon>Salinicoccus</taxon>
    </lineage>
</organism>
<reference evidence="1 2" key="1">
    <citation type="submission" date="2024-09" db="EMBL/GenBank/DDBJ databases">
        <authorList>
            <person name="Sun Q."/>
            <person name="Mori K."/>
        </authorList>
    </citation>
    <scope>NUCLEOTIDE SEQUENCE [LARGE SCALE GENOMIC DNA]</scope>
    <source>
        <strain evidence="1 2">JCM 12822</strain>
    </source>
</reference>